<evidence type="ECO:0000313" key="4">
    <source>
        <dbReference type="Proteomes" id="UP000217785"/>
    </source>
</evidence>
<name>A0A292YJR1_9BACL</name>
<gene>
    <name evidence="3" type="ORF">EFBL_3016</name>
</gene>
<keyword evidence="4" id="KW-1185">Reference proteome</keyword>
<dbReference type="PANTHER" id="PTHR30006">
    <property type="entry name" value="THIAMINE-BINDING PERIPLASMIC PROTEIN-RELATED"/>
    <property type="match status" value="1"/>
</dbReference>
<proteinExistence type="predicted"/>
<dbReference type="PIRSF" id="PIRSF002825">
    <property type="entry name" value="CfbpA"/>
    <property type="match status" value="1"/>
</dbReference>
<dbReference type="Pfam" id="PF13416">
    <property type="entry name" value="SBP_bac_8"/>
    <property type="match status" value="1"/>
</dbReference>
<keyword evidence="2" id="KW-0479">Metal-binding</keyword>
<dbReference type="InterPro" id="IPR026045">
    <property type="entry name" value="Ferric-bd"/>
</dbReference>
<sequence>MMSTLVAACGQSANNPPAGKSDVPAAAQVANYEGADREQKLVEAAKKEGSITLYTSIAGKDTEKLVEAFEKKYGIKVNVWRAGTDKVLQRIVSETKGGKFEYDVVHISAPEMEALHREKLLQEVKSPYLKDLIPEAIPNHKEWTATLLSVFVQAYNTNKVKKEELPKTYQDLLDPKWKGRLGIEQEDVDYFAEIVKAMGEEQGLKLWKDLVTANGISVRKGHSLLNNMVVSGEVPLGLTVYNYMPEQAKQKGAPVDWFVIEPAIARANGVGVSKQAPHPNAAVLFYDFMINDAQNLLVELNYVPTSKKAQSPMKDMKLKLVDPALILDENDKWTKLFDEIIVKQASKK</sequence>
<organism evidence="3 4">
    <name type="scientific">Effusibacillus lacus</name>
    <dbReference type="NCBI Taxonomy" id="1348429"/>
    <lineage>
        <taxon>Bacteria</taxon>
        <taxon>Bacillati</taxon>
        <taxon>Bacillota</taxon>
        <taxon>Bacilli</taxon>
        <taxon>Bacillales</taxon>
        <taxon>Alicyclobacillaceae</taxon>
        <taxon>Effusibacillus</taxon>
    </lineage>
</organism>
<dbReference type="AlphaFoldDB" id="A0A292YJR1"/>
<evidence type="ECO:0000256" key="2">
    <source>
        <dbReference type="PIRSR" id="PIRSR002825-1"/>
    </source>
</evidence>
<comment type="caution">
    <text evidence="3">The sequence shown here is derived from an EMBL/GenBank/DDBJ whole genome shotgun (WGS) entry which is preliminary data.</text>
</comment>
<dbReference type="Gene3D" id="3.40.190.10">
    <property type="entry name" value="Periplasmic binding protein-like II"/>
    <property type="match status" value="2"/>
</dbReference>
<reference evidence="4" key="1">
    <citation type="submission" date="2017-07" db="EMBL/GenBank/DDBJ databases">
        <title>Draft genome sequence of Effusibacillus lacus strain skLN1.</title>
        <authorList>
            <person name="Watanabe M."/>
            <person name="Kojima H."/>
            <person name="Fukui M."/>
        </authorList>
    </citation>
    <scope>NUCLEOTIDE SEQUENCE [LARGE SCALE GENOMIC DNA]</scope>
    <source>
        <strain evidence="4">skLN1</strain>
    </source>
</reference>
<protein>
    <submittedName>
        <fullName evidence="3">ABC transporter substrate-binding protein</fullName>
    </submittedName>
</protein>
<dbReference type="EMBL" id="BDUF01000095">
    <property type="protein sequence ID" value="GAX91347.1"/>
    <property type="molecule type" value="Genomic_DNA"/>
</dbReference>
<keyword evidence="1" id="KW-0732">Signal</keyword>
<accession>A0A292YJR1</accession>
<dbReference type="GO" id="GO:0046872">
    <property type="term" value="F:metal ion binding"/>
    <property type="evidence" value="ECO:0007669"/>
    <property type="project" value="UniProtKB-KW"/>
</dbReference>
<evidence type="ECO:0000256" key="1">
    <source>
        <dbReference type="ARBA" id="ARBA00022729"/>
    </source>
</evidence>
<dbReference type="SUPFAM" id="SSF53850">
    <property type="entry name" value="Periplasmic binding protein-like II"/>
    <property type="match status" value="1"/>
</dbReference>
<evidence type="ECO:0000313" key="3">
    <source>
        <dbReference type="EMBL" id="GAX91347.1"/>
    </source>
</evidence>
<dbReference type="InterPro" id="IPR006059">
    <property type="entry name" value="SBP"/>
</dbReference>
<feature type="binding site" evidence="2">
    <location>
        <position position="243"/>
    </location>
    <ligand>
        <name>Fe cation</name>
        <dbReference type="ChEBI" id="CHEBI:24875"/>
    </ligand>
</feature>
<keyword evidence="2" id="KW-0408">Iron</keyword>
<dbReference type="Proteomes" id="UP000217785">
    <property type="component" value="Unassembled WGS sequence"/>
</dbReference>